<keyword evidence="2" id="KW-1185">Reference proteome</keyword>
<protein>
    <submittedName>
        <fullName evidence="1">Alpha/beta hydrolase</fullName>
    </submittedName>
</protein>
<dbReference type="EMBL" id="CP026309">
    <property type="protein sequence ID" value="AUV83959.1"/>
    <property type="molecule type" value="Genomic_DNA"/>
</dbReference>
<sequence length="467" mass="51255">MDHLATPRVHRLLASPVGRALDADWFDRLKTRSLRREFAVQRARAAADVAVGASPRAYLQAVGAPPAPHLSDRIEAALARYASRREAAFDANERWEDVLWDPASSVEERLDAERERRRAEHRRRDVADVFGFLVDDHLVPPVDYSIPDPETVLSKYHTDLVTPDPVYRVPERSPRVERSDWVPGPDTVEYWLRFPSPSPYVSDDATARVYEPVDAGDDLPTLVFYGGMGMVNDCAAYWPEEAYLGRALAPEGVRVVLPDAPWHGRREREGRYSGEPYLARAPESTLQLYAAAVVEAGTFVDWAHTEGSGVGLGGISLGGIVAMHVAGRCGSWPESARPESVVPVAATGDVDAVLVEGDLSPLVDLDDALRAAGWYARLHELGPLLNPPDSCGLAPERVFPVFGRRDTVVPPHTFTATLDAWGVPEENRTTWETGHFGALLRSIRGDLEPVVDAALSVAESTRTRVAT</sequence>
<evidence type="ECO:0000313" key="2">
    <source>
        <dbReference type="Proteomes" id="UP000236584"/>
    </source>
</evidence>
<reference evidence="1 2" key="1">
    <citation type="submission" date="2018-01" db="EMBL/GenBank/DDBJ databases">
        <title>Complete genome sequence of Salinigranum rubrum GX10T, an extremely halophilic archaeon isolated from a marine solar saltern.</title>
        <authorList>
            <person name="Han S."/>
        </authorList>
    </citation>
    <scope>NUCLEOTIDE SEQUENCE [LARGE SCALE GENOMIC DNA]</scope>
    <source>
        <strain evidence="1 2">GX10</strain>
    </source>
</reference>
<accession>A0A2I8VRX4</accession>
<dbReference type="GeneID" id="35592635"/>
<dbReference type="InterPro" id="IPR029058">
    <property type="entry name" value="AB_hydrolase_fold"/>
</dbReference>
<dbReference type="GO" id="GO:0016787">
    <property type="term" value="F:hydrolase activity"/>
    <property type="evidence" value="ECO:0007669"/>
    <property type="project" value="UniProtKB-KW"/>
</dbReference>
<dbReference type="RefSeq" id="WP_103427648.1">
    <property type="nucleotide sequence ID" value="NZ_CP026309.1"/>
</dbReference>
<organism evidence="1 2">
    <name type="scientific">Salinigranum rubrum</name>
    <dbReference type="NCBI Taxonomy" id="755307"/>
    <lineage>
        <taxon>Archaea</taxon>
        <taxon>Methanobacteriati</taxon>
        <taxon>Methanobacteriota</taxon>
        <taxon>Stenosarchaea group</taxon>
        <taxon>Halobacteria</taxon>
        <taxon>Halobacteriales</taxon>
        <taxon>Haloferacaceae</taxon>
        <taxon>Salinigranum</taxon>
    </lineage>
</organism>
<dbReference type="SUPFAM" id="SSF53474">
    <property type="entry name" value="alpha/beta-Hydrolases"/>
    <property type="match status" value="1"/>
</dbReference>
<evidence type="ECO:0000313" key="1">
    <source>
        <dbReference type="EMBL" id="AUV83959.1"/>
    </source>
</evidence>
<dbReference type="Pfam" id="PF09752">
    <property type="entry name" value="ABHD18"/>
    <property type="match status" value="1"/>
</dbReference>
<gene>
    <name evidence="1" type="ORF">C2R22_11050</name>
</gene>
<dbReference type="InterPro" id="IPR019149">
    <property type="entry name" value="ABHD18"/>
</dbReference>
<dbReference type="Proteomes" id="UP000236584">
    <property type="component" value="Chromosome"/>
</dbReference>
<name>A0A2I8VRX4_9EURY</name>
<dbReference type="OrthoDB" id="287426at2157"/>
<keyword evidence="1" id="KW-0378">Hydrolase</keyword>
<dbReference type="Gene3D" id="3.40.50.1820">
    <property type="entry name" value="alpha/beta hydrolase"/>
    <property type="match status" value="1"/>
</dbReference>
<dbReference type="AlphaFoldDB" id="A0A2I8VRX4"/>
<dbReference type="KEGG" id="srub:C2R22_11050"/>
<proteinExistence type="predicted"/>